<keyword evidence="2" id="KW-0812">Transmembrane</keyword>
<dbReference type="Proteomes" id="UP000063234">
    <property type="component" value="Chromosome"/>
</dbReference>
<proteinExistence type="predicted"/>
<dbReference type="GO" id="GO:0032153">
    <property type="term" value="C:cell division site"/>
    <property type="evidence" value="ECO:0007669"/>
    <property type="project" value="TreeGrafter"/>
</dbReference>
<dbReference type="EMBL" id="AP013035">
    <property type="protein sequence ID" value="BAT72532.1"/>
    <property type="molecule type" value="Genomic_DNA"/>
</dbReference>
<dbReference type="InterPro" id="IPR052521">
    <property type="entry name" value="Cell_div_SPOR-domain"/>
</dbReference>
<dbReference type="InterPro" id="IPR036680">
    <property type="entry name" value="SPOR-like_sf"/>
</dbReference>
<feature type="transmembrane region" description="Helical" evidence="2">
    <location>
        <begin position="20"/>
        <end position="40"/>
    </location>
</feature>
<keyword evidence="5" id="KW-1185">Reference proteome</keyword>
<evidence type="ECO:0000256" key="2">
    <source>
        <dbReference type="SAM" id="Phobius"/>
    </source>
</evidence>
<accession>A0A0S3QW23</accession>
<evidence type="ECO:0000313" key="5">
    <source>
        <dbReference type="Proteomes" id="UP000063234"/>
    </source>
</evidence>
<dbReference type="InterPro" id="IPR007730">
    <property type="entry name" value="SPOR-like_dom"/>
</dbReference>
<dbReference type="SUPFAM" id="SSF110997">
    <property type="entry name" value="Sporulation related repeat"/>
    <property type="match status" value="1"/>
</dbReference>
<protein>
    <recommendedName>
        <fullName evidence="3">SPOR domain-containing protein</fullName>
    </recommendedName>
</protein>
<dbReference type="GO" id="GO:0030428">
    <property type="term" value="C:cell septum"/>
    <property type="evidence" value="ECO:0007669"/>
    <property type="project" value="TreeGrafter"/>
</dbReference>
<evidence type="ECO:0000259" key="3">
    <source>
        <dbReference type="PROSITE" id="PS51724"/>
    </source>
</evidence>
<keyword evidence="2" id="KW-1133">Transmembrane helix</keyword>
<feature type="compositionally biased region" description="Polar residues" evidence="1">
    <location>
        <begin position="50"/>
        <end position="65"/>
    </location>
</feature>
<dbReference type="AlphaFoldDB" id="A0A0S3QW23"/>
<keyword evidence="2" id="KW-0472">Membrane</keyword>
<evidence type="ECO:0000256" key="1">
    <source>
        <dbReference type="SAM" id="MobiDB-lite"/>
    </source>
</evidence>
<dbReference type="PANTHER" id="PTHR38687:SF1">
    <property type="entry name" value="CELL DIVISION PROTEIN DEDD"/>
    <property type="match status" value="1"/>
</dbReference>
<sequence length="190" mass="21125">MADKKSSTYTFTLKKKELIAVVAGILVTYVMVFVLGYSLGKEASGPVIPPTTQTFQEESPVSSSSLKEEATPPIVVTHQRKETNTKPSQSSQAPETKESATVNIPVHPIKKTEEKKTSLRYFVQAGAFSKEKTAHKLRQKLKEKGYPVQIISVGGLHKVLIGPFTTRDEAVKAKRRLIKDEKIYGYIVKY</sequence>
<gene>
    <name evidence="4" type="ORF">TST_1748</name>
</gene>
<reference evidence="5" key="1">
    <citation type="journal article" date="2018" name="Science">
        <title>A primordial and reversible TCA cycle in a facultatively chemolithoautotrophic thermophile.</title>
        <authorList>
            <person name="Nunoura T."/>
            <person name="Chikaraishi Y."/>
            <person name="Izaki R."/>
            <person name="Suwa T."/>
            <person name="Sato T."/>
            <person name="Harada T."/>
            <person name="Mori K."/>
            <person name="Kato Y."/>
            <person name="Miyazaki M."/>
            <person name="Shimamura S."/>
            <person name="Yanagawa K."/>
            <person name="Shuto A."/>
            <person name="Ohkouchi N."/>
            <person name="Fujita N."/>
            <person name="Takaki Y."/>
            <person name="Atomi H."/>
            <person name="Takai K."/>
        </authorList>
    </citation>
    <scope>NUCLEOTIDE SEQUENCE [LARGE SCALE GENOMIC DNA]</scope>
    <source>
        <strain evidence="5">DSM 17441 / JCM 13301 / NBRC 103674 / ABI70S6</strain>
    </source>
</reference>
<dbReference type="PANTHER" id="PTHR38687">
    <property type="entry name" value="CELL DIVISION PROTEIN DEDD-RELATED"/>
    <property type="match status" value="1"/>
</dbReference>
<dbReference type="GO" id="GO:0042834">
    <property type="term" value="F:peptidoglycan binding"/>
    <property type="evidence" value="ECO:0007669"/>
    <property type="project" value="InterPro"/>
</dbReference>
<feature type="domain" description="SPOR" evidence="3">
    <location>
        <begin position="115"/>
        <end position="190"/>
    </location>
</feature>
<feature type="compositionally biased region" description="Polar residues" evidence="1">
    <location>
        <begin position="85"/>
        <end position="102"/>
    </location>
</feature>
<dbReference type="GO" id="GO:0032506">
    <property type="term" value="P:cytokinetic process"/>
    <property type="evidence" value="ECO:0007669"/>
    <property type="project" value="TreeGrafter"/>
</dbReference>
<feature type="region of interest" description="Disordered" evidence="1">
    <location>
        <begin position="50"/>
        <end position="102"/>
    </location>
</feature>
<name>A0A0S3QW23_THET7</name>
<dbReference type="OrthoDB" id="9899at2"/>
<dbReference type="KEGG" id="ttk:TST_1748"/>
<evidence type="ECO:0000313" key="4">
    <source>
        <dbReference type="EMBL" id="BAT72532.1"/>
    </source>
</evidence>
<dbReference type="Gene3D" id="3.30.70.1070">
    <property type="entry name" value="Sporulation related repeat"/>
    <property type="match status" value="1"/>
</dbReference>
<dbReference type="PROSITE" id="PS51724">
    <property type="entry name" value="SPOR"/>
    <property type="match status" value="1"/>
</dbReference>
<dbReference type="RefSeq" id="WP_068550695.1">
    <property type="nucleotide sequence ID" value="NZ_AP013035.1"/>
</dbReference>
<dbReference type="STRING" id="1298851.TST_1748"/>
<dbReference type="Pfam" id="PF05036">
    <property type="entry name" value="SPOR"/>
    <property type="match status" value="1"/>
</dbReference>
<organism evidence="4 5">
    <name type="scientific">Thermosulfidibacter takaii (strain DSM 17441 / JCM 13301 / NBRC 103674 / ABI70S6)</name>
    <dbReference type="NCBI Taxonomy" id="1298851"/>
    <lineage>
        <taxon>Bacteria</taxon>
        <taxon>Pseudomonadati</taxon>
        <taxon>Thermosulfidibacterota</taxon>
        <taxon>Thermosulfidibacteria</taxon>
        <taxon>Thermosulfidibacterales</taxon>
        <taxon>Thermosulfidibacteraceae</taxon>
    </lineage>
</organism>